<feature type="region of interest" description="Disordered" evidence="8">
    <location>
        <begin position="216"/>
        <end position="288"/>
    </location>
</feature>
<evidence type="ECO:0000256" key="6">
    <source>
        <dbReference type="PROSITE-ProRule" id="PRU00221"/>
    </source>
</evidence>
<accession>M2WY09</accession>
<dbReference type="InterPro" id="IPR019775">
    <property type="entry name" value="WD40_repeat_CS"/>
</dbReference>
<evidence type="ECO:0000259" key="9">
    <source>
        <dbReference type="Pfam" id="PF08581"/>
    </source>
</evidence>
<dbReference type="AlphaFoldDB" id="M2WY09"/>
<feature type="compositionally biased region" description="Polar residues" evidence="8">
    <location>
        <begin position="271"/>
        <end position="286"/>
    </location>
</feature>
<evidence type="ECO:0000313" key="11">
    <source>
        <dbReference type="Proteomes" id="UP000030680"/>
    </source>
</evidence>
<name>M2WY09_GALSU</name>
<feature type="region of interest" description="Disordered" evidence="8">
    <location>
        <begin position="305"/>
        <end position="341"/>
    </location>
</feature>
<keyword evidence="4" id="KW-0805">Transcription regulation</keyword>
<dbReference type="Gene3D" id="2.130.10.10">
    <property type="entry name" value="YVTN repeat-like/Quinoprotein amine dehydrogenase"/>
    <property type="match status" value="1"/>
</dbReference>
<feature type="repeat" description="WD" evidence="6">
    <location>
        <begin position="604"/>
        <end position="636"/>
    </location>
</feature>
<dbReference type="PANTHER" id="PTHR22847">
    <property type="entry name" value="WD40 REPEAT PROTEIN"/>
    <property type="match status" value="1"/>
</dbReference>
<evidence type="ECO:0000256" key="2">
    <source>
        <dbReference type="ARBA" id="ARBA00022574"/>
    </source>
</evidence>
<keyword evidence="3" id="KW-0677">Repeat</keyword>
<dbReference type="Proteomes" id="UP000030680">
    <property type="component" value="Unassembled WGS sequence"/>
</dbReference>
<feature type="repeat" description="WD" evidence="6">
    <location>
        <begin position="517"/>
        <end position="559"/>
    </location>
</feature>
<sequence length="690" mass="75020">MFGQGPHLPNPLSGASATHALPSGQGVGIPASYPYVPSYQGYYPSAMVGGSYLANQYPPPSYPVHNNIPSATEHTTSPGFQQRNVAISAAPNPSQYAQQLSSETAQVFGSTQDNERGGALIQTSKKIKELADLLSKECENFSGEVDSSKNINDDLRKKIEAQVVELSVMERALMDLERKHNQMKQQYEEEIIRLRAQVNQMQQYHNYSEAIMKQAVTPAKTQPSSGNNADVSNPTNNANQGNLFDRGSRNPVISNSNPTASSHLGPEKNSDLPSQNSIGTSSNVMAPSNEAVETLKSFRREQIDDSTGHVASSSGVEIHSAPSTSRSLGDGSHPSNSATKALERMTDMPGRLSENEVVYPGHLGNRSVNVKRCHLYELESVVCCVRYSMDGRYLATGSNRASDLFDALTGEHIAKFSITKNERMSLPSTDSSYIRAVAFSTDGTLLCTGGEDQAVRIWDIKRRSVRFTLSGHLGHVYSVDTCNDGRLLASGSGDQSVKLWNIQNGQEEKTLNCSSHKKINSDGITSVSFSPRGPYRIATGSLERTVRVFDVETGDLLHNFRQHADSVYSVAFSSDGRYLLSGSLDKNVMLWDLAAPPPNNYTTFKGHTDFVLSVAFSLDGRLLLSGSKDRTVTFWDPRVPSGSVSVLEGHKNSVISVSHCPISDKFATGSGDCLAKIWKYSIANSENEGQ</sequence>
<keyword evidence="11" id="KW-1185">Reference proteome</keyword>
<evidence type="ECO:0000313" key="10">
    <source>
        <dbReference type="EMBL" id="EME28950.1"/>
    </source>
</evidence>
<organism evidence="10 11">
    <name type="scientific">Galdieria sulphuraria</name>
    <name type="common">Red alga</name>
    <dbReference type="NCBI Taxonomy" id="130081"/>
    <lineage>
        <taxon>Eukaryota</taxon>
        <taxon>Rhodophyta</taxon>
        <taxon>Bangiophyceae</taxon>
        <taxon>Galdieriales</taxon>
        <taxon>Galdieriaceae</taxon>
        <taxon>Galdieria</taxon>
    </lineage>
</organism>
<reference evidence="11" key="1">
    <citation type="journal article" date="2013" name="Science">
        <title>Gene transfer from bacteria and archaea facilitated evolution of an extremophilic eukaryote.</title>
        <authorList>
            <person name="Schonknecht G."/>
            <person name="Chen W.H."/>
            <person name="Ternes C.M."/>
            <person name="Barbier G.G."/>
            <person name="Shrestha R.P."/>
            <person name="Stanke M."/>
            <person name="Brautigam A."/>
            <person name="Baker B.J."/>
            <person name="Banfield J.F."/>
            <person name="Garavito R.M."/>
            <person name="Carr K."/>
            <person name="Wilkerson C."/>
            <person name="Rensing S.A."/>
            <person name="Gagneul D."/>
            <person name="Dickenson N.E."/>
            <person name="Oesterhelt C."/>
            <person name="Lercher M.J."/>
            <person name="Weber A.P."/>
        </authorList>
    </citation>
    <scope>NUCLEOTIDE SEQUENCE [LARGE SCALE GENOMIC DNA]</scope>
    <source>
        <strain evidence="11">074W</strain>
    </source>
</reference>
<feature type="compositionally biased region" description="Polar residues" evidence="8">
    <location>
        <begin position="309"/>
        <end position="339"/>
    </location>
</feature>
<dbReference type="CDD" id="cd00200">
    <property type="entry name" value="WD40"/>
    <property type="match status" value="1"/>
</dbReference>
<dbReference type="OrthoDB" id="17410at2759"/>
<dbReference type="OMA" id="GTTHMML"/>
<dbReference type="Gene3D" id="1.20.5.340">
    <property type="match status" value="1"/>
</dbReference>
<keyword evidence="5" id="KW-0804">Transcription</keyword>
<feature type="compositionally biased region" description="Polar residues" evidence="8">
    <location>
        <begin position="219"/>
        <end position="242"/>
    </location>
</feature>
<dbReference type="InterPro" id="IPR015943">
    <property type="entry name" value="WD40/YVTN_repeat-like_dom_sf"/>
</dbReference>
<feature type="repeat" description="WD" evidence="6">
    <location>
        <begin position="427"/>
        <end position="468"/>
    </location>
</feature>
<feature type="compositionally biased region" description="Polar residues" evidence="8">
    <location>
        <begin position="251"/>
        <end position="262"/>
    </location>
</feature>
<dbReference type="Pfam" id="PF08581">
    <property type="entry name" value="Tup_N"/>
    <property type="match status" value="1"/>
</dbReference>
<dbReference type="PROSITE" id="PS00678">
    <property type="entry name" value="WD_REPEATS_1"/>
    <property type="match status" value="3"/>
</dbReference>
<dbReference type="SMART" id="SM00320">
    <property type="entry name" value="WD40"/>
    <property type="match status" value="7"/>
</dbReference>
<dbReference type="InterPro" id="IPR013890">
    <property type="entry name" value="Tscrpt_rep_Tup1_N"/>
</dbReference>
<keyword evidence="1" id="KW-0678">Repressor</keyword>
<dbReference type="PRINTS" id="PR00320">
    <property type="entry name" value="GPROTEINBRPT"/>
</dbReference>
<proteinExistence type="predicted"/>
<evidence type="ECO:0000256" key="8">
    <source>
        <dbReference type="SAM" id="MobiDB-lite"/>
    </source>
</evidence>
<feature type="repeat" description="WD" evidence="6">
    <location>
        <begin position="560"/>
        <end position="593"/>
    </location>
</feature>
<keyword evidence="7" id="KW-0175">Coiled coil</keyword>
<dbReference type="eggNOG" id="KOG0266">
    <property type="taxonomic scope" value="Eukaryota"/>
</dbReference>
<dbReference type="Gramene" id="EME28950">
    <property type="protein sequence ID" value="EME28950"/>
    <property type="gene ID" value="Gasu_35260"/>
</dbReference>
<dbReference type="SUPFAM" id="SSF50978">
    <property type="entry name" value="WD40 repeat-like"/>
    <property type="match status" value="1"/>
</dbReference>
<gene>
    <name evidence="10" type="ORF">Gasu_35260</name>
</gene>
<dbReference type="InterPro" id="IPR020472">
    <property type="entry name" value="WD40_PAC1"/>
</dbReference>
<dbReference type="PROSITE" id="PS50082">
    <property type="entry name" value="WD_REPEATS_2"/>
    <property type="match status" value="6"/>
</dbReference>
<dbReference type="InterPro" id="IPR036322">
    <property type="entry name" value="WD40_repeat_dom_sf"/>
</dbReference>
<feature type="repeat" description="WD" evidence="6">
    <location>
        <begin position="469"/>
        <end position="510"/>
    </location>
</feature>
<dbReference type="KEGG" id="gsl:Gasu_35260"/>
<evidence type="ECO:0000256" key="4">
    <source>
        <dbReference type="ARBA" id="ARBA00023015"/>
    </source>
</evidence>
<keyword evidence="2 6" id="KW-0853">WD repeat</keyword>
<dbReference type="Pfam" id="PF00400">
    <property type="entry name" value="WD40"/>
    <property type="match status" value="7"/>
</dbReference>
<dbReference type="InterPro" id="IPR001680">
    <property type="entry name" value="WD40_rpt"/>
</dbReference>
<dbReference type="PANTHER" id="PTHR22847:SF728">
    <property type="entry name" value="TRANSCRIPTIONAL REPRESSOR TUP11-RELATED"/>
    <property type="match status" value="1"/>
</dbReference>
<evidence type="ECO:0000256" key="5">
    <source>
        <dbReference type="ARBA" id="ARBA00023163"/>
    </source>
</evidence>
<evidence type="ECO:0000256" key="7">
    <source>
        <dbReference type="SAM" id="Coils"/>
    </source>
</evidence>
<dbReference type="PROSITE" id="PS50294">
    <property type="entry name" value="WD_REPEATS_REGION"/>
    <property type="match status" value="5"/>
</dbReference>
<feature type="coiled-coil region" evidence="7">
    <location>
        <begin position="159"/>
        <end position="204"/>
    </location>
</feature>
<feature type="repeat" description="WD" evidence="6">
    <location>
        <begin position="647"/>
        <end position="688"/>
    </location>
</feature>
<dbReference type="EMBL" id="KB454513">
    <property type="protein sequence ID" value="EME28950.1"/>
    <property type="molecule type" value="Genomic_DNA"/>
</dbReference>
<evidence type="ECO:0000256" key="1">
    <source>
        <dbReference type="ARBA" id="ARBA00022491"/>
    </source>
</evidence>
<feature type="domain" description="Transcriptional repressor Tup1 N-terminal" evidence="9">
    <location>
        <begin position="126"/>
        <end position="201"/>
    </location>
</feature>
<dbReference type="GeneID" id="17087790"/>
<protein>
    <submittedName>
        <fullName evidence="10">Glucose repression regulatory protein TUP1</fullName>
    </submittedName>
</protein>
<evidence type="ECO:0000256" key="3">
    <source>
        <dbReference type="ARBA" id="ARBA00022737"/>
    </source>
</evidence>
<dbReference type="STRING" id="130081.M2WY09"/>
<dbReference type="RefSeq" id="XP_005705470.1">
    <property type="nucleotide sequence ID" value="XM_005705413.1"/>
</dbReference>